<evidence type="ECO:0000313" key="15">
    <source>
        <dbReference type="RefSeq" id="XP_025423382.1"/>
    </source>
</evidence>
<evidence type="ECO:0000256" key="7">
    <source>
        <dbReference type="ARBA" id="ARBA00022792"/>
    </source>
</evidence>
<dbReference type="GeneID" id="112692805"/>
<accession>A0A8B8GLU8</accession>
<proteinExistence type="inferred from homology"/>
<dbReference type="OrthoDB" id="5778907at2759"/>
<evidence type="ECO:0000256" key="6">
    <source>
        <dbReference type="ARBA" id="ARBA00022723"/>
    </source>
</evidence>
<evidence type="ECO:0000256" key="1">
    <source>
        <dbReference type="ARBA" id="ARBA00004443"/>
    </source>
</evidence>
<name>A0A8B8GLU8_9HEMI</name>
<evidence type="ECO:0000313" key="14">
    <source>
        <dbReference type="Proteomes" id="UP000694846"/>
    </source>
</evidence>
<dbReference type="PANTHER" id="PTHR14200:SF11">
    <property type="entry name" value="CYTOCHROME C OXIDASE SUBUNIT 5A, MITOCHONDRIAL"/>
    <property type="match status" value="1"/>
</dbReference>
<evidence type="ECO:0000256" key="10">
    <source>
        <dbReference type="ARBA" id="ARBA00023128"/>
    </source>
</evidence>
<dbReference type="AlphaFoldDB" id="A0A8B8GLU8"/>
<keyword evidence="14" id="KW-1185">Reference proteome</keyword>
<evidence type="ECO:0000256" key="4">
    <source>
        <dbReference type="ARBA" id="ARBA00021968"/>
    </source>
</evidence>
<dbReference type="PANTHER" id="PTHR14200">
    <property type="entry name" value="CYTOCHROME C OXIDASE POLYPEPTIDE"/>
    <property type="match status" value="1"/>
</dbReference>
<evidence type="ECO:0000256" key="2">
    <source>
        <dbReference type="ARBA" id="ARBA00004673"/>
    </source>
</evidence>
<dbReference type="GO" id="GO:0006123">
    <property type="term" value="P:mitochondrial electron transport, cytochrome c to oxygen"/>
    <property type="evidence" value="ECO:0007669"/>
    <property type="project" value="UniProtKB-UniRule"/>
</dbReference>
<dbReference type="CTD" id="9377"/>
<keyword evidence="6 13" id="KW-0479">Metal-binding</keyword>
<keyword evidence="7 13" id="KW-0999">Mitochondrion inner membrane</keyword>
<comment type="subcellular location">
    <subcellularLocation>
        <location evidence="1 13">Mitochondrion inner membrane</location>
        <topology evidence="1 13">Peripheral membrane protein</topology>
        <orientation evidence="1 13">Matrix side</orientation>
    </subcellularLocation>
</comment>
<dbReference type="RefSeq" id="XP_025423382.1">
    <property type="nucleotide sequence ID" value="XM_025567597.1"/>
</dbReference>
<dbReference type="GO" id="GO:0046872">
    <property type="term" value="F:metal ion binding"/>
    <property type="evidence" value="ECO:0007669"/>
    <property type="project" value="UniProtKB-UniRule"/>
</dbReference>
<evidence type="ECO:0000256" key="3">
    <source>
        <dbReference type="ARBA" id="ARBA00007972"/>
    </source>
</evidence>
<dbReference type="Proteomes" id="UP000694846">
    <property type="component" value="Unplaced"/>
</dbReference>
<comment type="function">
    <text evidence="13">Component of the cytochrome c oxidase, the last enzyme in the mitochondrial electron transport chain which drives oxidative phosphorylation. The respiratory chain contains 3 multisubunit complexes succinate dehydrogenase (complex II, CII), ubiquinol-cytochrome c oxidoreductase (cytochrome b-c1 complex, complex III, CIII) and cytochrome c oxidase (complex IV, CIV), that cooperate to transfer electrons derived from NADH and succinate to molecular oxygen, creating an electrochemical gradient over the inner membrane that drives transmembrane transport and the ATP synthase. Cytochrome c oxidase is the component of the respiratory chain that catalyzes the reduction of oxygen to water. Electrons originating from reduced cytochrome c in the intermembrane space (IMS) are transferred via the dinuclear copper A center (CU(A)) of subunit 2 and heme A of subunit 1 to the active site in subunit 1, a binuclear center (BNC) formed by heme A3 and copper B (CU(B)). The BNC reduces molecular oxygen to 2 water molecules using 4 electrons from cytochrome c in the IMS and 4 protons from the mitochondrial matrix.</text>
</comment>
<gene>
    <name evidence="15" type="primary">LOC112692805</name>
</gene>
<dbReference type="UniPathway" id="UPA00705"/>
<evidence type="ECO:0000256" key="11">
    <source>
        <dbReference type="ARBA" id="ARBA00023136"/>
    </source>
</evidence>
<evidence type="ECO:0000256" key="8">
    <source>
        <dbReference type="ARBA" id="ARBA00022946"/>
    </source>
</evidence>
<keyword evidence="9 13" id="KW-0408">Iron</keyword>
<evidence type="ECO:0000256" key="13">
    <source>
        <dbReference type="RuleBase" id="RU368103"/>
    </source>
</evidence>
<keyword evidence="5 13" id="KW-0349">Heme</keyword>
<comment type="pathway">
    <text evidence="2 13">Energy metabolism; oxidative phosphorylation.</text>
</comment>
<dbReference type="InterPro" id="IPR003204">
    <property type="entry name" value="Cyt_c_oxidase_su5A/6"/>
</dbReference>
<dbReference type="GO" id="GO:0005743">
    <property type="term" value="C:mitochondrial inner membrane"/>
    <property type="evidence" value="ECO:0007669"/>
    <property type="project" value="UniProtKB-SubCell"/>
</dbReference>
<dbReference type="CDD" id="cd00923">
    <property type="entry name" value="Cyt_c_Oxidase_Va"/>
    <property type="match status" value="1"/>
</dbReference>
<dbReference type="InterPro" id="IPR036545">
    <property type="entry name" value="Cyt_c_oxidase_su5A/6_sf"/>
</dbReference>
<dbReference type="GO" id="GO:0045277">
    <property type="term" value="C:respiratory chain complex IV"/>
    <property type="evidence" value="ECO:0007669"/>
    <property type="project" value="UniProtKB-UniRule"/>
</dbReference>
<evidence type="ECO:0000256" key="12">
    <source>
        <dbReference type="ARBA" id="ARBA00031049"/>
    </source>
</evidence>
<dbReference type="Gene3D" id="1.25.40.40">
    <property type="entry name" value="Cytochrome c oxidase, subunit Va/VI"/>
    <property type="match status" value="1"/>
</dbReference>
<keyword evidence="10 13" id="KW-0496">Mitochondrion</keyword>
<dbReference type="Pfam" id="PF02284">
    <property type="entry name" value="COX5A"/>
    <property type="match status" value="1"/>
</dbReference>
<dbReference type="SUPFAM" id="SSF48479">
    <property type="entry name" value="Cytochrome c oxidase subunit E"/>
    <property type="match status" value="1"/>
</dbReference>
<evidence type="ECO:0000256" key="5">
    <source>
        <dbReference type="ARBA" id="ARBA00022617"/>
    </source>
</evidence>
<keyword evidence="11 13" id="KW-0472">Membrane</keyword>
<comment type="subunit">
    <text evidence="13">Component of the cytochrome c oxidase (complex IV, CIV), a multisubunit enzyme composed of a catalytic core of 3 subunits and several supernumerary subunits. The complex exists as a monomer or a dimer and forms supercomplexes (SCs) in the inner mitochondrial membrane with ubiquinol-cytochrome c oxidoreductase (cytochrome b-c1 complex, complex III, CIII).</text>
</comment>
<organism evidence="14 15">
    <name type="scientific">Sipha flava</name>
    <name type="common">yellow sugarcane aphid</name>
    <dbReference type="NCBI Taxonomy" id="143950"/>
    <lineage>
        <taxon>Eukaryota</taxon>
        <taxon>Metazoa</taxon>
        <taxon>Ecdysozoa</taxon>
        <taxon>Arthropoda</taxon>
        <taxon>Hexapoda</taxon>
        <taxon>Insecta</taxon>
        <taxon>Pterygota</taxon>
        <taxon>Neoptera</taxon>
        <taxon>Paraneoptera</taxon>
        <taxon>Hemiptera</taxon>
        <taxon>Sternorrhyncha</taxon>
        <taxon>Aphidomorpha</taxon>
        <taxon>Aphidoidea</taxon>
        <taxon>Aphididae</taxon>
        <taxon>Sipha</taxon>
    </lineage>
</organism>
<comment type="similarity">
    <text evidence="3 13">Belongs to the cytochrome c oxidase subunit 5A family.</text>
</comment>
<evidence type="ECO:0000256" key="9">
    <source>
        <dbReference type="ARBA" id="ARBA00023004"/>
    </source>
</evidence>
<protein>
    <recommendedName>
        <fullName evidence="4 13">Cytochrome c oxidase subunit 5A, mitochondrial</fullName>
    </recommendedName>
    <alternativeName>
        <fullName evidence="12 13">Cytochrome c oxidase polypeptide Va</fullName>
    </alternativeName>
</protein>
<keyword evidence="8 13" id="KW-0809">Transit peptide</keyword>
<reference evidence="15" key="1">
    <citation type="submission" date="2025-08" db="UniProtKB">
        <authorList>
            <consortium name="RefSeq"/>
        </authorList>
    </citation>
    <scope>IDENTIFICATION</scope>
    <source>
        <tissue evidence="15">Whole body</tissue>
    </source>
</reference>
<sequence>MFPNIVMRACGKMSRGVVAIRQQPTIKPIMAVSNRFMSSHSVEETDEEFYSKYEAYFNRSDIDGWETRKAMADLACQDAIAEPKVIIAALKACRRLNDYALAIRFLESVRIKSEIDSSIYPYILQEICPTLEELGIDTPEGLGYDKPELALDDVDHIY</sequence>